<comment type="caution">
    <text evidence="6">The sequence shown here is derived from an EMBL/GenBank/DDBJ whole genome shotgun (WGS) entry which is preliminary data.</text>
</comment>
<name>A0A3A9YLL9_9ACTN</name>
<evidence type="ECO:0000256" key="4">
    <source>
        <dbReference type="ARBA" id="ARBA00022837"/>
    </source>
</evidence>
<keyword evidence="3" id="KW-0479">Metal-binding</keyword>
<evidence type="ECO:0000256" key="1">
    <source>
        <dbReference type="ARBA" id="ARBA00007963"/>
    </source>
</evidence>
<dbReference type="InterPro" id="IPR023572">
    <property type="entry name" value="Archease_dom"/>
</dbReference>
<keyword evidence="2" id="KW-0819">tRNA processing</keyword>
<dbReference type="RefSeq" id="WP_120684798.1">
    <property type="nucleotide sequence ID" value="NZ_RBAL01000028.1"/>
</dbReference>
<evidence type="ECO:0000256" key="3">
    <source>
        <dbReference type="ARBA" id="ARBA00022723"/>
    </source>
</evidence>
<comment type="similarity">
    <text evidence="1">Belongs to the archease family.</text>
</comment>
<evidence type="ECO:0000259" key="5">
    <source>
        <dbReference type="Pfam" id="PF01951"/>
    </source>
</evidence>
<protein>
    <submittedName>
        <fullName evidence="6">Archease</fullName>
    </submittedName>
</protein>
<dbReference type="OrthoDB" id="3827441at2"/>
<keyword evidence="4" id="KW-0106">Calcium</keyword>
<evidence type="ECO:0000313" key="6">
    <source>
        <dbReference type="EMBL" id="RKN37109.1"/>
    </source>
</evidence>
<feature type="domain" description="Archease" evidence="5">
    <location>
        <begin position="6"/>
        <end position="137"/>
    </location>
</feature>
<dbReference type="Proteomes" id="UP000272474">
    <property type="component" value="Unassembled WGS sequence"/>
</dbReference>
<dbReference type="Pfam" id="PF01951">
    <property type="entry name" value="Archease"/>
    <property type="match status" value="1"/>
</dbReference>
<reference evidence="6 7" key="1">
    <citation type="journal article" date="2014" name="Int. J. Syst. Evol. Microbiol.">
        <title>Streptomyces hoynatensis sp. nov., isolated from deep marine sediment.</title>
        <authorList>
            <person name="Veyisoglu A."/>
            <person name="Sahin N."/>
        </authorList>
    </citation>
    <scope>NUCLEOTIDE SEQUENCE [LARGE SCALE GENOMIC DNA]</scope>
    <source>
        <strain evidence="6 7">KCTC 29097</strain>
    </source>
</reference>
<dbReference type="GO" id="GO:0046872">
    <property type="term" value="F:metal ion binding"/>
    <property type="evidence" value="ECO:0007669"/>
    <property type="project" value="UniProtKB-KW"/>
</dbReference>
<accession>A0A3A9YLL9</accession>
<dbReference type="GO" id="GO:0008033">
    <property type="term" value="P:tRNA processing"/>
    <property type="evidence" value="ECO:0007669"/>
    <property type="project" value="UniProtKB-KW"/>
</dbReference>
<keyword evidence="7" id="KW-1185">Reference proteome</keyword>
<dbReference type="AlphaFoldDB" id="A0A3A9YLL9"/>
<dbReference type="InterPro" id="IPR036820">
    <property type="entry name" value="Archease_dom_sf"/>
</dbReference>
<sequence length="137" mass="14497">MRGGHRSVPHTADLRVEAWAPTREETLTQAIRGLVESFVDPSGGRPLHTTTAEIRAEEDEDLLAALMDDVVYRLDTADEVPVGARVAAVPGGLRVDYLMADATALPAVGAAPKAVTLHGLSLGRTRAGWSCSVTLDV</sequence>
<evidence type="ECO:0000313" key="7">
    <source>
        <dbReference type="Proteomes" id="UP000272474"/>
    </source>
</evidence>
<proteinExistence type="inferred from homology"/>
<dbReference type="Gene3D" id="3.55.10.10">
    <property type="entry name" value="Archease domain"/>
    <property type="match status" value="1"/>
</dbReference>
<dbReference type="SUPFAM" id="SSF69819">
    <property type="entry name" value="MTH1598-like"/>
    <property type="match status" value="1"/>
</dbReference>
<gene>
    <name evidence="6" type="ORF">D7294_28990</name>
</gene>
<dbReference type="EMBL" id="RBAL01000028">
    <property type="protein sequence ID" value="RKN37109.1"/>
    <property type="molecule type" value="Genomic_DNA"/>
</dbReference>
<organism evidence="6 7">
    <name type="scientific">Streptomyces hoynatensis</name>
    <dbReference type="NCBI Taxonomy" id="1141874"/>
    <lineage>
        <taxon>Bacteria</taxon>
        <taxon>Bacillati</taxon>
        <taxon>Actinomycetota</taxon>
        <taxon>Actinomycetes</taxon>
        <taxon>Kitasatosporales</taxon>
        <taxon>Streptomycetaceae</taxon>
        <taxon>Streptomyces</taxon>
    </lineage>
</organism>
<evidence type="ECO:0000256" key="2">
    <source>
        <dbReference type="ARBA" id="ARBA00022694"/>
    </source>
</evidence>